<organism evidence="1 2">
    <name type="scientific">Nitrosomonas ureae</name>
    <dbReference type="NCBI Taxonomy" id="44577"/>
    <lineage>
        <taxon>Bacteria</taxon>
        <taxon>Pseudomonadati</taxon>
        <taxon>Pseudomonadota</taxon>
        <taxon>Betaproteobacteria</taxon>
        <taxon>Nitrosomonadales</taxon>
        <taxon>Nitrosomonadaceae</taxon>
        <taxon>Nitrosomonas</taxon>
    </lineage>
</organism>
<protein>
    <recommendedName>
        <fullName evidence="3">Morphogenetic protein</fullName>
    </recommendedName>
</protein>
<proteinExistence type="predicted"/>
<evidence type="ECO:0000313" key="1">
    <source>
        <dbReference type="EMBL" id="SDT97363.1"/>
    </source>
</evidence>
<sequence>MIKERPILFSAPMVRAILDNRKTQTRRIIKKVDPDSFPFCESFDEANGLPVIIFSDDIDDNVICRILVSCKYGKPGDRLWVRETWRYSNWAPFSRNVALVQIQYQSDDAKIEHMVGGFSYDYHIYYRPSIHMPRWASRILLEITNVRVERLQDISEDDAIAEGCEPYGVRTPDTPMAPSEFEGHSAIQDFSCLWESINGQGSWDLNPWVWVLEFKRIG</sequence>
<accession>A0A1H2EQY7</accession>
<dbReference type="KEGG" id="nur:ATY38_11965"/>
<keyword evidence="2" id="KW-1185">Reference proteome</keyword>
<name>A0A1H2EQY7_9PROT</name>
<gene>
    <name evidence="1" type="ORF">SAMN05216406_11479</name>
</gene>
<dbReference type="AlphaFoldDB" id="A0A1H2EQY7"/>
<reference evidence="2" key="1">
    <citation type="submission" date="2016-10" db="EMBL/GenBank/DDBJ databases">
        <authorList>
            <person name="Varghese N."/>
            <person name="Submissions S."/>
        </authorList>
    </citation>
    <scope>NUCLEOTIDE SEQUENCE [LARGE SCALE GENOMIC DNA]</scope>
    <source>
        <strain evidence="2">Nm10</strain>
    </source>
</reference>
<dbReference type="RefSeq" id="WP_062559501.1">
    <property type="nucleotide sequence ID" value="NZ_CP013341.1"/>
</dbReference>
<dbReference type="EMBL" id="FNLN01000014">
    <property type="protein sequence ID" value="SDT97363.1"/>
    <property type="molecule type" value="Genomic_DNA"/>
</dbReference>
<evidence type="ECO:0000313" key="2">
    <source>
        <dbReference type="Proteomes" id="UP000182882"/>
    </source>
</evidence>
<evidence type="ECO:0008006" key="3">
    <source>
        <dbReference type="Google" id="ProtNLM"/>
    </source>
</evidence>
<dbReference type="Proteomes" id="UP000182882">
    <property type="component" value="Unassembled WGS sequence"/>
</dbReference>